<sequence length="334" mass="37477">MNVIEMKTLLLDHLNKVYPQSETIQILMSLISSDQDILIQLVTELLLEDKMPLVRMQQEIRLLYPILSIPAVQSGLKTHSLGKPTLLFQTISSTNDYLKNNLNSLDNGTLILAHKQSFARGRLGRAWSSPAGNTISMSLLLKPEKNNFNYSLLTQLAAAALIKALTFHNTIAEIKWPNDIVVNRKKVAGILTETEYSGNTLEGIILGIGINTNLDESDIPLDIREKATSLKSVIGPVDPNSLVSRFLNEFERLFDGWITTWDTKPFLEICRNHSALIGGEYWIEENRGIKSSKRKAKIETINDTGFLVVTYLDTFEKATLTSTNYSIRADHGYI</sequence>
<keyword evidence="1 3" id="KW-0436">Ligase</keyword>
<dbReference type="NCBIfam" id="TIGR00121">
    <property type="entry name" value="birA_ligase"/>
    <property type="match status" value="1"/>
</dbReference>
<protein>
    <submittedName>
        <fullName evidence="3">BirA family transcriptional regulator, biotin operon repressor / biotin-[acetyl-CoA-carboxylase] ligase</fullName>
    </submittedName>
</protein>
<dbReference type="GO" id="GO:0009249">
    <property type="term" value="P:protein lipoylation"/>
    <property type="evidence" value="ECO:0007669"/>
    <property type="project" value="UniProtKB-ARBA"/>
</dbReference>
<reference evidence="4" key="1">
    <citation type="submission" date="2016-10" db="EMBL/GenBank/DDBJ databases">
        <authorList>
            <person name="Varghese N."/>
            <person name="Submissions S."/>
        </authorList>
    </citation>
    <scope>NUCLEOTIDE SEQUENCE [LARGE SCALE GENOMIC DNA]</scope>
    <source>
        <strain evidence="4">DSM 16108</strain>
    </source>
</reference>
<feature type="domain" description="BPL/LPL catalytic" evidence="2">
    <location>
        <begin position="80"/>
        <end position="258"/>
    </location>
</feature>
<dbReference type="InterPro" id="IPR045864">
    <property type="entry name" value="aa-tRNA-synth_II/BPL/LPL"/>
</dbReference>
<dbReference type="Proteomes" id="UP000199589">
    <property type="component" value="Unassembled WGS sequence"/>
</dbReference>
<dbReference type="GO" id="GO:0016740">
    <property type="term" value="F:transferase activity"/>
    <property type="evidence" value="ECO:0007669"/>
    <property type="project" value="UniProtKB-ARBA"/>
</dbReference>
<dbReference type="OrthoDB" id="9807064at2"/>
<organism evidence="3 4">
    <name type="scientific">Marinilactibacillus piezotolerans</name>
    <dbReference type="NCBI Taxonomy" id="258723"/>
    <lineage>
        <taxon>Bacteria</taxon>
        <taxon>Bacillati</taxon>
        <taxon>Bacillota</taxon>
        <taxon>Bacilli</taxon>
        <taxon>Lactobacillales</taxon>
        <taxon>Carnobacteriaceae</taxon>
        <taxon>Marinilactibacillus</taxon>
    </lineage>
</organism>
<dbReference type="PANTHER" id="PTHR12835:SF5">
    <property type="entry name" value="BIOTIN--PROTEIN LIGASE"/>
    <property type="match status" value="1"/>
</dbReference>
<dbReference type="InterPro" id="IPR004143">
    <property type="entry name" value="BPL_LPL_catalytic"/>
</dbReference>
<dbReference type="RefSeq" id="WP_091895721.1">
    <property type="nucleotide sequence ID" value="NZ_FOSJ01000004.1"/>
</dbReference>
<evidence type="ECO:0000259" key="2">
    <source>
        <dbReference type="PROSITE" id="PS51733"/>
    </source>
</evidence>
<evidence type="ECO:0000313" key="4">
    <source>
        <dbReference type="Proteomes" id="UP000199589"/>
    </source>
</evidence>
<dbReference type="EMBL" id="FOSJ01000004">
    <property type="protein sequence ID" value="SFJ96028.1"/>
    <property type="molecule type" value="Genomic_DNA"/>
</dbReference>
<evidence type="ECO:0000313" key="3">
    <source>
        <dbReference type="EMBL" id="SFJ96028.1"/>
    </source>
</evidence>
<dbReference type="GO" id="GO:0005737">
    <property type="term" value="C:cytoplasm"/>
    <property type="evidence" value="ECO:0007669"/>
    <property type="project" value="TreeGrafter"/>
</dbReference>
<accession>A0A1I3VKX2</accession>
<keyword evidence="4" id="KW-1185">Reference proteome</keyword>
<dbReference type="Pfam" id="PF03099">
    <property type="entry name" value="BPL_LplA_LipB"/>
    <property type="match status" value="1"/>
</dbReference>
<dbReference type="SUPFAM" id="SSF55681">
    <property type="entry name" value="Class II aaRS and biotin synthetases"/>
    <property type="match status" value="1"/>
</dbReference>
<dbReference type="PROSITE" id="PS51733">
    <property type="entry name" value="BPL_LPL_CATALYTIC"/>
    <property type="match status" value="1"/>
</dbReference>
<name>A0A1I3VKX2_9LACT</name>
<dbReference type="GO" id="GO:0004077">
    <property type="term" value="F:biotin--[biotin carboxyl-carrier protein] ligase activity"/>
    <property type="evidence" value="ECO:0007669"/>
    <property type="project" value="InterPro"/>
</dbReference>
<proteinExistence type="predicted"/>
<dbReference type="Gene3D" id="3.30.930.10">
    <property type="entry name" value="Bira Bifunctional Protein, Domain 2"/>
    <property type="match status" value="1"/>
</dbReference>
<dbReference type="AlphaFoldDB" id="A0A1I3VKX2"/>
<gene>
    <name evidence="3" type="ORF">SAMN04488569_10045</name>
</gene>
<evidence type="ECO:0000256" key="1">
    <source>
        <dbReference type="ARBA" id="ARBA00022598"/>
    </source>
</evidence>
<dbReference type="InterPro" id="IPR004408">
    <property type="entry name" value="Biotin_CoA_COase_ligase"/>
</dbReference>
<dbReference type="PANTHER" id="PTHR12835">
    <property type="entry name" value="BIOTIN PROTEIN LIGASE"/>
    <property type="match status" value="1"/>
</dbReference>
<dbReference type="CDD" id="cd16442">
    <property type="entry name" value="BPL"/>
    <property type="match status" value="1"/>
</dbReference>